<organism evidence="9 10">
    <name type="scientific">Dyella choica</name>
    <dbReference type="NCBI Taxonomy" id="1927959"/>
    <lineage>
        <taxon>Bacteria</taxon>
        <taxon>Pseudomonadati</taxon>
        <taxon>Pseudomonadota</taxon>
        <taxon>Gammaproteobacteria</taxon>
        <taxon>Lysobacterales</taxon>
        <taxon>Rhodanobacteraceae</taxon>
        <taxon>Dyella</taxon>
    </lineage>
</organism>
<dbReference type="InterPro" id="IPR003661">
    <property type="entry name" value="HisK_dim/P_dom"/>
</dbReference>
<dbReference type="NCBIfam" id="TIGR00229">
    <property type="entry name" value="sensory_box"/>
    <property type="match status" value="3"/>
</dbReference>
<dbReference type="PROSITE" id="PS50109">
    <property type="entry name" value="HIS_KIN"/>
    <property type="match status" value="1"/>
</dbReference>
<dbReference type="InterPro" id="IPR036097">
    <property type="entry name" value="HisK_dim/P_sf"/>
</dbReference>
<feature type="domain" description="Histidine kinase" evidence="6">
    <location>
        <begin position="391"/>
        <end position="612"/>
    </location>
</feature>
<dbReference type="AlphaFoldDB" id="A0A432M0D1"/>
<dbReference type="InterPro" id="IPR004358">
    <property type="entry name" value="Sig_transdc_His_kin-like_C"/>
</dbReference>
<dbReference type="InterPro" id="IPR035965">
    <property type="entry name" value="PAS-like_dom_sf"/>
</dbReference>
<dbReference type="InterPro" id="IPR005467">
    <property type="entry name" value="His_kinase_dom"/>
</dbReference>
<accession>A0A432M0D1</accession>
<dbReference type="Pfam" id="PF02518">
    <property type="entry name" value="HATPase_c"/>
    <property type="match status" value="1"/>
</dbReference>
<feature type="domain" description="PAS" evidence="7">
    <location>
        <begin position="126"/>
        <end position="170"/>
    </location>
</feature>
<dbReference type="InterPro" id="IPR000014">
    <property type="entry name" value="PAS"/>
</dbReference>
<feature type="domain" description="PAC" evidence="8">
    <location>
        <begin position="202"/>
        <end position="252"/>
    </location>
</feature>
<dbReference type="Gene3D" id="1.10.287.130">
    <property type="match status" value="1"/>
</dbReference>
<dbReference type="SMART" id="SM00388">
    <property type="entry name" value="HisKA"/>
    <property type="match status" value="1"/>
</dbReference>
<gene>
    <name evidence="9" type="ORF">EKH80_21250</name>
</gene>
<dbReference type="SMART" id="SM00086">
    <property type="entry name" value="PAC"/>
    <property type="match status" value="3"/>
</dbReference>
<comment type="caution">
    <text evidence="9">The sequence shown here is derived from an EMBL/GenBank/DDBJ whole genome shotgun (WGS) entry which is preliminary data.</text>
</comment>
<dbReference type="CDD" id="cd00082">
    <property type="entry name" value="HisKA"/>
    <property type="match status" value="1"/>
</dbReference>
<comment type="catalytic activity">
    <reaction evidence="1">
        <text>ATP + protein L-histidine = ADP + protein N-phospho-L-histidine.</text>
        <dbReference type="EC" id="2.7.13.3"/>
    </reaction>
</comment>
<evidence type="ECO:0000256" key="2">
    <source>
        <dbReference type="ARBA" id="ARBA00012438"/>
    </source>
</evidence>
<evidence type="ECO:0000256" key="5">
    <source>
        <dbReference type="ARBA" id="ARBA00022777"/>
    </source>
</evidence>
<reference evidence="9 10" key="1">
    <citation type="submission" date="2018-12" db="EMBL/GenBank/DDBJ databases">
        <title>Dyella dinghuensis sp. nov. DHOA06 and Dyella choica sp. nov. 4M-K27, isolated from forest soil.</title>
        <authorList>
            <person name="Qiu L.-H."/>
            <person name="Gao Z.-H."/>
        </authorList>
    </citation>
    <scope>NUCLEOTIDE SEQUENCE [LARGE SCALE GENOMIC DNA]</scope>
    <source>
        <strain evidence="9 10">4M-K27</strain>
    </source>
</reference>
<dbReference type="InterPro" id="IPR000700">
    <property type="entry name" value="PAS-assoc_C"/>
</dbReference>
<evidence type="ECO:0000256" key="1">
    <source>
        <dbReference type="ARBA" id="ARBA00000085"/>
    </source>
</evidence>
<dbReference type="Pfam" id="PF13426">
    <property type="entry name" value="PAS_9"/>
    <property type="match status" value="3"/>
</dbReference>
<evidence type="ECO:0000259" key="7">
    <source>
        <dbReference type="PROSITE" id="PS50112"/>
    </source>
</evidence>
<dbReference type="EC" id="2.7.13.3" evidence="2"/>
<keyword evidence="4" id="KW-0808">Transferase</keyword>
<feature type="domain" description="PAS" evidence="7">
    <location>
        <begin position="2"/>
        <end position="57"/>
    </location>
</feature>
<evidence type="ECO:0000256" key="3">
    <source>
        <dbReference type="ARBA" id="ARBA00022553"/>
    </source>
</evidence>
<dbReference type="InterPro" id="IPR001610">
    <property type="entry name" value="PAC"/>
</dbReference>
<dbReference type="GO" id="GO:0005886">
    <property type="term" value="C:plasma membrane"/>
    <property type="evidence" value="ECO:0007669"/>
    <property type="project" value="TreeGrafter"/>
</dbReference>
<dbReference type="SUPFAM" id="SSF55874">
    <property type="entry name" value="ATPase domain of HSP90 chaperone/DNA topoisomerase II/histidine kinase"/>
    <property type="match status" value="1"/>
</dbReference>
<dbReference type="PRINTS" id="PR00344">
    <property type="entry name" value="BCTRLSENSOR"/>
</dbReference>
<dbReference type="SUPFAM" id="SSF47384">
    <property type="entry name" value="Homodimeric domain of signal transducing histidine kinase"/>
    <property type="match status" value="1"/>
</dbReference>
<dbReference type="PROSITE" id="PS50112">
    <property type="entry name" value="PAS"/>
    <property type="match status" value="3"/>
</dbReference>
<dbReference type="Gene3D" id="3.30.565.10">
    <property type="entry name" value="Histidine kinase-like ATPase, C-terminal domain"/>
    <property type="match status" value="1"/>
</dbReference>
<protein>
    <recommendedName>
        <fullName evidence="2">histidine kinase</fullName>
        <ecNumber evidence="2">2.7.13.3</ecNumber>
    </recommendedName>
</protein>
<dbReference type="PROSITE" id="PS50113">
    <property type="entry name" value="PAC"/>
    <property type="match status" value="2"/>
</dbReference>
<keyword evidence="3" id="KW-0597">Phosphoprotein</keyword>
<dbReference type="InterPro" id="IPR003594">
    <property type="entry name" value="HATPase_dom"/>
</dbReference>
<evidence type="ECO:0000313" key="9">
    <source>
        <dbReference type="EMBL" id="RUL70130.1"/>
    </source>
</evidence>
<evidence type="ECO:0000259" key="8">
    <source>
        <dbReference type="PROSITE" id="PS50113"/>
    </source>
</evidence>
<dbReference type="Pfam" id="PF00512">
    <property type="entry name" value="HisKA"/>
    <property type="match status" value="1"/>
</dbReference>
<dbReference type="CDD" id="cd00130">
    <property type="entry name" value="PAS"/>
    <property type="match status" value="3"/>
</dbReference>
<feature type="domain" description="PAS" evidence="7">
    <location>
        <begin position="246"/>
        <end position="299"/>
    </location>
</feature>
<dbReference type="SMART" id="SM00387">
    <property type="entry name" value="HATPase_c"/>
    <property type="match status" value="1"/>
</dbReference>
<feature type="domain" description="PAC" evidence="8">
    <location>
        <begin position="321"/>
        <end position="373"/>
    </location>
</feature>
<keyword evidence="10" id="KW-1185">Reference proteome</keyword>
<name>A0A432M0D1_9GAMM</name>
<proteinExistence type="predicted"/>
<dbReference type="PANTHER" id="PTHR43047:SF68">
    <property type="entry name" value="HISTIDINE KINASE 5"/>
    <property type="match status" value="1"/>
</dbReference>
<evidence type="ECO:0000313" key="10">
    <source>
        <dbReference type="Proteomes" id="UP000274358"/>
    </source>
</evidence>
<evidence type="ECO:0000256" key="4">
    <source>
        <dbReference type="ARBA" id="ARBA00022679"/>
    </source>
</evidence>
<dbReference type="RefSeq" id="WP_126686809.1">
    <property type="nucleotide sequence ID" value="NZ_RYYV01000027.1"/>
</dbReference>
<dbReference type="OrthoDB" id="9797243at2"/>
<dbReference type="SMART" id="SM00091">
    <property type="entry name" value="PAS"/>
    <property type="match status" value="3"/>
</dbReference>
<evidence type="ECO:0000259" key="6">
    <source>
        <dbReference type="PROSITE" id="PS50109"/>
    </source>
</evidence>
<keyword evidence="5" id="KW-0418">Kinase</keyword>
<dbReference type="InterPro" id="IPR036890">
    <property type="entry name" value="HATPase_C_sf"/>
</dbReference>
<dbReference type="Gene3D" id="3.30.450.20">
    <property type="entry name" value="PAS domain"/>
    <property type="match status" value="3"/>
</dbReference>
<dbReference type="SUPFAM" id="SSF55785">
    <property type="entry name" value="PYP-like sensor domain (PAS domain)"/>
    <property type="match status" value="3"/>
</dbReference>
<dbReference type="EMBL" id="RYYV01000027">
    <property type="protein sequence ID" value="RUL70130.1"/>
    <property type="molecule type" value="Genomic_DNA"/>
</dbReference>
<dbReference type="PANTHER" id="PTHR43047">
    <property type="entry name" value="TWO-COMPONENT HISTIDINE PROTEIN KINASE"/>
    <property type="match status" value="1"/>
</dbReference>
<sequence>MKNADISDILAWENPDALVLTDKEDGILHWSSAAESLFGYAAAEALGHRFHELVVPEGGDAPEQGFSARVTQGNTVTYRALRKHKDGSLVFVLASERPVRGEFGAGLLRTERDISQWQARRLTQYVQTRYGEFLESIREGVLLVTVAGRIVLANHHAAFQFGYHRDELSGMRMDDLLPKRHHGVHHDLSGQFFGRARGLPVHDIELHGMRRDGLEFPIEVSLSPVQTDDGNLIMTAVRDISDRMKAERKFRGLLESAPDAMVIVNQEGRIELVNSQAEALFGYRRDALLGQPVEMLIPERFRADHPTKRQGYVQHPRPRMLNGAPHLYGRRSNGSEFPVEISLSPIDTEEGILISSAIRDISERRHFEEMLQETNLQLRTASEAKDRFLAGMSHELRTPLNAIIGYTGTLLMRMPGPINEEQGQQLRTISGSAKHLLSLINDLLDLAKVESGKVALHMVTLPCHELIDEVVSVLRPLAEKKRIVLEKHMPQEHLLAHTDRRSLAQIVINLGNNAIKFTESGGTVALKLTRVMQDGRPCCEIAVSDTGRGIKPEEQAALFKAFSQLESTRPHEGTGLGLYLSKRLASMLGASLRFESQYGRGSTFSLAIPEHTAEAPAPVSTY</sequence>
<dbReference type="GO" id="GO:0000155">
    <property type="term" value="F:phosphorelay sensor kinase activity"/>
    <property type="evidence" value="ECO:0007669"/>
    <property type="project" value="InterPro"/>
</dbReference>
<dbReference type="GO" id="GO:0009927">
    <property type="term" value="F:histidine phosphotransfer kinase activity"/>
    <property type="evidence" value="ECO:0007669"/>
    <property type="project" value="TreeGrafter"/>
</dbReference>
<dbReference type="Proteomes" id="UP000274358">
    <property type="component" value="Unassembled WGS sequence"/>
</dbReference>
<dbReference type="CDD" id="cd16922">
    <property type="entry name" value="HATPase_EvgS-ArcB-TorS-like"/>
    <property type="match status" value="1"/>
</dbReference>